<sequence length="112" mass="13348">NAQNELNYINHAISESDFENVIENYANMVKFDDDIFIYDREESEEADTDYISNTENLNNLLQYNDRDLEIEEMFNFNIFLEEKTYKTTNSNVESEEDELDYNIEEVINASMK</sequence>
<dbReference type="EMBL" id="CAJVPM010020065">
    <property type="protein sequence ID" value="CAG8633003.1"/>
    <property type="molecule type" value="Genomic_DNA"/>
</dbReference>
<feature type="non-terminal residue" evidence="1">
    <location>
        <position position="1"/>
    </location>
</feature>
<comment type="caution">
    <text evidence="1">The sequence shown here is derived from an EMBL/GenBank/DDBJ whole genome shotgun (WGS) entry which is preliminary data.</text>
</comment>
<dbReference type="Proteomes" id="UP000789860">
    <property type="component" value="Unassembled WGS sequence"/>
</dbReference>
<gene>
    <name evidence="1" type="ORF">SCALOS_LOCUS8035</name>
</gene>
<evidence type="ECO:0000313" key="1">
    <source>
        <dbReference type="EMBL" id="CAG8633003.1"/>
    </source>
</evidence>
<name>A0ACA9N712_9GLOM</name>
<evidence type="ECO:0000313" key="2">
    <source>
        <dbReference type="Proteomes" id="UP000789860"/>
    </source>
</evidence>
<proteinExistence type="predicted"/>
<organism evidence="1 2">
    <name type="scientific">Scutellospora calospora</name>
    <dbReference type="NCBI Taxonomy" id="85575"/>
    <lineage>
        <taxon>Eukaryota</taxon>
        <taxon>Fungi</taxon>
        <taxon>Fungi incertae sedis</taxon>
        <taxon>Mucoromycota</taxon>
        <taxon>Glomeromycotina</taxon>
        <taxon>Glomeromycetes</taxon>
        <taxon>Diversisporales</taxon>
        <taxon>Gigasporaceae</taxon>
        <taxon>Scutellospora</taxon>
    </lineage>
</organism>
<accession>A0ACA9N712</accession>
<feature type="non-terminal residue" evidence="1">
    <location>
        <position position="112"/>
    </location>
</feature>
<protein>
    <submittedName>
        <fullName evidence="1">6856_t:CDS:1</fullName>
    </submittedName>
</protein>
<keyword evidence="2" id="KW-1185">Reference proteome</keyword>
<reference evidence="1" key="1">
    <citation type="submission" date="2021-06" db="EMBL/GenBank/DDBJ databases">
        <authorList>
            <person name="Kallberg Y."/>
            <person name="Tangrot J."/>
            <person name="Rosling A."/>
        </authorList>
    </citation>
    <scope>NUCLEOTIDE SEQUENCE</scope>
    <source>
        <strain evidence="1">AU212A</strain>
    </source>
</reference>